<keyword evidence="1" id="KW-1133">Transmembrane helix</keyword>
<feature type="transmembrane region" description="Helical" evidence="1">
    <location>
        <begin position="152"/>
        <end position="169"/>
    </location>
</feature>
<dbReference type="AlphaFoldDB" id="A0AA86TMH8"/>
<comment type="caution">
    <text evidence="2">The sequence shown here is derived from an EMBL/GenBank/DDBJ whole genome shotgun (WGS) entry which is preliminary data.</text>
</comment>
<evidence type="ECO:0000256" key="1">
    <source>
        <dbReference type="SAM" id="Phobius"/>
    </source>
</evidence>
<protein>
    <submittedName>
        <fullName evidence="3">Hypothetical_protein</fullName>
    </submittedName>
</protein>
<name>A0AA86TMH8_9EUKA</name>
<evidence type="ECO:0000313" key="2">
    <source>
        <dbReference type="EMBL" id="CAI9921836.1"/>
    </source>
</evidence>
<accession>A0AA86TMH8</accession>
<reference evidence="2" key="1">
    <citation type="submission" date="2023-06" db="EMBL/GenBank/DDBJ databases">
        <authorList>
            <person name="Kurt Z."/>
        </authorList>
    </citation>
    <scope>NUCLEOTIDE SEQUENCE</scope>
</reference>
<dbReference type="Proteomes" id="UP001642409">
    <property type="component" value="Unassembled WGS sequence"/>
</dbReference>
<sequence length="296" mass="35192">MLLPFKYANANPVQYSHQFINWALTHWTLSSTVLVSPALTSKDISPFQFTFKLDLTLITLLCYVGSETDKIILAPVLLITKLIGEKKVKFSTVSTPAKTFPRTKFSDFTAQNEPELERTVQLLLWVSVEVFAFGNIRNYYVYRDNFRQIGTVIFYDFFWNLGVKFYKYYAFTTSRNIIVKYSHNTAFISFIAFSSFLIIIQFSQMLYLIHCCNYLFIYAVYDSFETQKQHIKKYFHHNDYSNYQYFRNQQVLIVVIFLQQYHRIFFKRCVHKLQHKIPRTLCIVNLFSFCSKFSFT</sequence>
<gene>
    <name evidence="3" type="ORF">HINF_LOCUS72231</name>
    <name evidence="2" type="ORF">HINF_LOCUS9481</name>
</gene>
<dbReference type="EMBL" id="CAXDID020000569">
    <property type="protein sequence ID" value="CAL6103622.1"/>
    <property type="molecule type" value="Genomic_DNA"/>
</dbReference>
<reference evidence="3 4" key="2">
    <citation type="submission" date="2024-07" db="EMBL/GenBank/DDBJ databases">
        <authorList>
            <person name="Akdeniz Z."/>
        </authorList>
    </citation>
    <scope>NUCLEOTIDE SEQUENCE [LARGE SCALE GENOMIC DNA]</scope>
</reference>
<dbReference type="EMBL" id="CATOUU010000234">
    <property type="protein sequence ID" value="CAI9921836.1"/>
    <property type="molecule type" value="Genomic_DNA"/>
</dbReference>
<keyword evidence="1" id="KW-0472">Membrane</keyword>
<organism evidence="2">
    <name type="scientific">Hexamita inflata</name>
    <dbReference type="NCBI Taxonomy" id="28002"/>
    <lineage>
        <taxon>Eukaryota</taxon>
        <taxon>Metamonada</taxon>
        <taxon>Diplomonadida</taxon>
        <taxon>Hexamitidae</taxon>
        <taxon>Hexamitinae</taxon>
        <taxon>Hexamita</taxon>
    </lineage>
</organism>
<keyword evidence="1" id="KW-0812">Transmembrane</keyword>
<evidence type="ECO:0000313" key="3">
    <source>
        <dbReference type="EMBL" id="CAL6103622.1"/>
    </source>
</evidence>
<proteinExistence type="predicted"/>
<keyword evidence="4" id="KW-1185">Reference proteome</keyword>
<feature type="transmembrane region" description="Helical" evidence="1">
    <location>
        <begin position="181"/>
        <end position="200"/>
    </location>
</feature>
<evidence type="ECO:0000313" key="4">
    <source>
        <dbReference type="Proteomes" id="UP001642409"/>
    </source>
</evidence>